<name>A0A9P0MNV7_NEZVI</name>
<dbReference type="GO" id="GO:0005737">
    <property type="term" value="C:cytoplasm"/>
    <property type="evidence" value="ECO:0007669"/>
    <property type="project" value="TreeGrafter"/>
</dbReference>
<evidence type="ECO:0000313" key="5">
    <source>
        <dbReference type="Proteomes" id="UP001152798"/>
    </source>
</evidence>
<accession>A0A9P0MNV7</accession>
<keyword evidence="2" id="KW-0597">Phosphoprotein</keyword>
<dbReference type="Proteomes" id="UP001152798">
    <property type="component" value="Chromosome 5"/>
</dbReference>
<evidence type="ECO:0000256" key="3">
    <source>
        <dbReference type="ARBA" id="ARBA00023054"/>
    </source>
</evidence>
<dbReference type="EMBL" id="OV725081">
    <property type="protein sequence ID" value="CAH1401843.1"/>
    <property type="molecule type" value="Genomic_DNA"/>
</dbReference>
<evidence type="ECO:0000256" key="2">
    <source>
        <dbReference type="ARBA" id="ARBA00022553"/>
    </source>
</evidence>
<dbReference type="Pfam" id="PF07763">
    <property type="entry name" value="FEZ"/>
    <property type="match status" value="1"/>
</dbReference>
<keyword evidence="5" id="KW-1185">Reference proteome</keyword>
<comment type="similarity">
    <text evidence="1">Belongs to the zygin family.</text>
</comment>
<reference evidence="4" key="1">
    <citation type="submission" date="2022-01" db="EMBL/GenBank/DDBJ databases">
        <authorList>
            <person name="King R."/>
        </authorList>
    </citation>
    <scope>NUCLEOTIDE SEQUENCE</scope>
</reference>
<organism evidence="4 5">
    <name type="scientific">Nezara viridula</name>
    <name type="common">Southern green stink bug</name>
    <name type="synonym">Cimex viridulus</name>
    <dbReference type="NCBI Taxonomy" id="85310"/>
    <lineage>
        <taxon>Eukaryota</taxon>
        <taxon>Metazoa</taxon>
        <taxon>Ecdysozoa</taxon>
        <taxon>Arthropoda</taxon>
        <taxon>Hexapoda</taxon>
        <taxon>Insecta</taxon>
        <taxon>Pterygota</taxon>
        <taxon>Neoptera</taxon>
        <taxon>Paraneoptera</taxon>
        <taxon>Hemiptera</taxon>
        <taxon>Heteroptera</taxon>
        <taxon>Panheteroptera</taxon>
        <taxon>Pentatomomorpha</taxon>
        <taxon>Pentatomoidea</taxon>
        <taxon>Pentatomidae</taxon>
        <taxon>Pentatominae</taxon>
        <taxon>Nezara</taxon>
    </lineage>
</organism>
<proteinExistence type="inferred from homology"/>
<evidence type="ECO:0000256" key="1">
    <source>
        <dbReference type="ARBA" id="ARBA00006788"/>
    </source>
</evidence>
<dbReference type="PANTHER" id="PTHR12394">
    <property type="entry name" value="ZYGIN"/>
    <property type="match status" value="1"/>
</dbReference>
<sequence>MPKDRITSDRASISECPLVDYEKRRVSWNRSSINTPMWWTITGNFGNILPIDWSKSYARKLHMPALNLNENKEKIEADESELSSEDEAVASDLDMHSLILSGFCQETEPLKTAEEVIREIDDIMEVS</sequence>
<gene>
    <name evidence="4" type="ORF">NEZAVI_LOCUS10788</name>
</gene>
<protein>
    <submittedName>
        <fullName evidence="4">Uncharacterized protein</fullName>
    </submittedName>
</protein>
<dbReference type="AlphaFoldDB" id="A0A9P0MNV7"/>
<keyword evidence="3" id="KW-0175">Coiled coil</keyword>
<evidence type="ECO:0000313" key="4">
    <source>
        <dbReference type="EMBL" id="CAH1401843.1"/>
    </source>
</evidence>
<dbReference type="PANTHER" id="PTHR12394:SF12">
    <property type="entry name" value="LD08195P"/>
    <property type="match status" value="1"/>
</dbReference>
<dbReference type="GO" id="GO:0030424">
    <property type="term" value="C:axon"/>
    <property type="evidence" value="ECO:0007669"/>
    <property type="project" value="TreeGrafter"/>
</dbReference>
<dbReference type="InterPro" id="IPR011680">
    <property type="entry name" value="FEZ"/>
</dbReference>
<dbReference type="OrthoDB" id="7959977at2759"/>